<keyword evidence="1" id="KW-0812">Transmembrane</keyword>
<protein>
    <submittedName>
        <fullName evidence="2">Type IV secretion system protein</fullName>
    </submittedName>
</protein>
<feature type="transmembrane region" description="Helical" evidence="1">
    <location>
        <begin position="270"/>
        <end position="289"/>
    </location>
</feature>
<accession>A0A559KCU0</accession>
<dbReference type="EMBL" id="VNJI01000011">
    <property type="protein sequence ID" value="TVY09948.1"/>
    <property type="molecule type" value="Genomic_DNA"/>
</dbReference>
<name>A0A559KCU0_9BACL</name>
<dbReference type="Proteomes" id="UP000317036">
    <property type="component" value="Unassembled WGS sequence"/>
</dbReference>
<proteinExistence type="predicted"/>
<keyword evidence="1" id="KW-1133">Transmembrane helix</keyword>
<dbReference type="AlphaFoldDB" id="A0A559KCU0"/>
<feature type="transmembrane region" description="Helical" evidence="1">
    <location>
        <begin position="245"/>
        <end position="265"/>
    </location>
</feature>
<evidence type="ECO:0000313" key="3">
    <source>
        <dbReference type="Proteomes" id="UP000317036"/>
    </source>
</evidence>
<evidence type="ECO:0000256" key="1">
    <source>
        <dbReference type="SAM" id="Phobius"/>
    </source>
</evidence>
<gene>
    <name evidence="2" type="ORF">FPZ49_11290</name>
</gene>
<evidence type="ECO:0000313" key="2">
    <source>
        <dbReference type="EMBL" id="TVY09948.1"/>
    </source>
</evidence>
<comment type="caution">
    <text evidence="2">The sequence shown here is derived from an EMBL/GenBank/DDBJ whole genome shotgun (WGS) entry which is preliminary data.</text>
</comment>
<organism evidence="2 3">
    <name type="scientific">Paenibacillus cremeus</name>
    <dbReference type="NCBI Taxonomy" id="2163881"/>
    <lineage>
        <taxon>Bacteria</taxon>
        <taxon>Bacillati</taxon>
        <taxon>Bacillota</taxon>
        <taxon>Bacilli</taxon>
        <taxon>Bacillales</taxon>
        <taxon>Paenibacillaceae</taxon>
        <taxon>Paenibacillus</taxon>
    </lineage>
</organism>
<feature type="transmembrane region" description="Helical" evidence="1">
    <location>
        <begin position="309"/>
        <end position="326"/>
    </location>
</feature>
<reference evidence="2 3" key="1">
    <citation type="submission" date="2019-07" db="EMBL/GenBank/DDBJ databases">
        <authorList>
            <person name="Kim J."/>
        </authorList>
    </citation>
    <scope>NUCLEOTIDE SEQUENCE [LARGE SCALE GENOMIC DNA]</scope>
    <source>
        <strain evidence="2 3">JC52</strain>
    </source>
</reference>
<keyword evidence="1" id="KW-0472">Membrane</keyword>
<sequence>MIAMAPLSLSDLLFGKEHQKGVITELATNEKMQENMKQSSLFPSISDWLGIKQKIQELAEQLHQQALLTPDPNDDKIDFVKYMYDYVGAAPATHFMPDWFKEIIIYISAMFNQLTHNSVQFVFKKIYEFVTKIVIYTPEWIFNNSWFPSSVAKFSSVSVILIIIIAMIEGIKRMCKLNHTPYPDFLKRLPIALGVSAATPFIFSSGLKLLNTVTDWILKLGADEIGANKAVGIFITPILFEPVNAIVMVLFLILISLLCVPMLLLHARRWFDLTMLGMLTPLAMVAFIFDSTRDYFNQWLRGIKRLGLVQLAYAGFVTVIGILMFGTPNPTTFTGVISKTLLLTGGIYRLAFPPQIVKNFDDNAAGMYRWMQQLKDREIRDGKLKRVETAKEMSEGALLGSAKIAGKAYRIIFKKRG</sequence>
<feature type="transmembrane region" description="Helical" evidence="1">
    <location>
        <begin position="146"/>
        <end position="168"/>
    </location>
</feature>
<keyword evidence="3" id="KW-1185">Reference proteome</keyword>